<accession>A0A0C9T4X1</accession>
<dbReference type="InterPro" id="IPR002759">
    <property type="entry name" value="Pop5/Rpp14/Rnp2-like"/>
</dbReference>
<organism evidence="3 4">
    <name type="scientific">Plicaturopsis crispa FD-325 SS-3</name>
    <dbReference type="NCBI Taxonomy" id="944288"/>
    <lineage>
        <taxon>Eukaryota</taxon>
        <taxon>Fungi</taxon>
        <taxon>Dikarya</taxon>
        <taxon>Basidiomycota</taxon>
        <taxon>Agaricomycotina</taxon>
        <taxon>Agaricomycetes</taxon>
        <taxon>Agaricomycetidae</taxon>
        <taxon>Amylocorticiales</taxon>
        <taxon>Amylocorticiaceae</taxon>
        <taxon>Plicatura</taxon>
        <taxon>Plicaturopsis crispa</taxon>
    </lineage>
</organism>
<dbReference type="GO" id="GO:0001682">
    <property type="term" value="P:tRNA 5'-leader removal"/>
    <property type="evidence" value="ECO:0007669"/>
    <property type="project" value="InterPro"/>
</dbReference>
<evidence type="ECO:0000256" key="2">
    <source>
        <dbReference type="ARBA" id="ARBA00022694"/>
    </source>
</evidence>
<dbReference type="Proteomes" id="UP000053263">
    <property type="component" value="Unassembled WGS sequence"/>
</dbReference>
<dbReference type="GO" id="GO:0005730">
    <property type="term" value="C:nucleolus"/>
    <property type="evidence" value="ECO:0007669"/>
    <property type="project" value="TreeGrafter"/>
</dbReference>
<keyword evidence="2" id="KW-0819">tRNA processing</keyword>
<proteinExistence type="inferred from homology"/>
<evidence type="ECO:0000256" key="1">
    <source>
        <dbReference type="ARBA" id="ARBA00010800"/>
    </source>
</evidence>
<dbReference type="Pfam" id="PF01900">
    <property type="entry name" value="RNase_P_Rpp14"/>
    <property type="match status" value="1"/>
</dbReference>
<dbReference type="Gene3D" id="3.30.70.3250">
    <property type="entry name" value="Ribonuclease P, Pop5 subunit"/>
    <property type="match status" value="1"/>
</dbReference>
<dbReference type="EMBL" id="KN832571">
    <property type="protein sequence ID" value="KII84384.1"/>
    <property type="molecule type" value="Genomic_DNA"/>
</dbReference>
<dbReference type="GO" id="GO:0030681">
    <property type="term" value="C:multimeric ribonuclease P complex"/>
    <property type="evidence" value="ECO:0007669"/>
    <property type="project" value="TreeGrafter"/>
</dbReference>
<dbReference type="SUPFAM" id="SSF160350">
    <property type="entry name" value="Rnp2-like"/>
    <property type="match status" value="1"/>
</dbReference>
<keyword evidence="4" id="KW-1185">Reference proteome</keyword>
<reference evidence="3 4" key="1">
    <citation type="submission" date="2014-06" db="EMBL/GenBank/DDBJ databases">
        <title>Evolutionary Origins and Diversification of the Mycorrhizal Mutualists.</title>
        <authorList>
            <consortium name="DOE Joint Genome Institute"/>
            <consortium name="Mycorrhizal Genomics Consortium"/>
            <person name="Kohler A."/>
            <person name="Kuo A."/>
            <person name="Nagy L.G."/>
            <person name="Floudas D."/>
            <person name="Copeland A."/>
            <person name="Barry K.W."/>
            <person name="Cichocki N."/>
            <person name="Veneault-Fourrey C."/>
            <person name="LaButti K."/>
            <person name="Lindquist E.A."/>
            <person name="Lipzen A."/>
            <person name="Lundell T."/>
            <person name="Morin E."/>
            <person name="Murat C."/>
            <person name="Riley R."/>
            <person name="Ohm R."/>
            <person name="Sun H."/>
            <person name="Tunlid A."/>
            <person name="Henrissat B."/>
            <person name="Grigoriev I.V."/>
            <person name="Hibbett D.S."/>
            <person name="Martin F."/>
        </authorList>
    </citation>
    <scope>NUCLEOTIDE SEQUENCE [LARGE SCALE GENOMIC DNA]</scope>
    <source>
        <strain evidence="3 4">FD-325 SS-3</strain>
    </source>
</reference>
<sequence>MVRFKNRWLLVEITPVPSDASFPDLNPSQIWLALKLAALAHFGDAGWGALASSLTVKYYAPLTRLAIIRVARDAHREAWAALTLLRAIDGNPYRTRVVHVSGTIKHAQLAAIEHNRIAIATFRARANTPAAYHDSHTTFLTQSTREIEAMRD</sequence>
<name>A0A0C9T4X1_PLICR</name>
<evidence type="ECO:0000313" key="4">
    <source>
        <dbReference type="Proteomes" id="UP000053263"/>
    </source>
</evidence>
<dbReference type="PANTHER" id="PTHR15441">
    <property type="entry name" value="RIBONUCLEASE P PROTEIN SUBUNIT P14"/>
    <property type="match status" value="1"/>
</dbReference>
<protein>
    <submittedName>
        <fullName evidence="3">Uncharacterized protein</fullName>
    </submittedName>
</protein>
<dbReference type="PANTHER" id="PTHR15441:SF2">
    <property type="entry name" value="RIBONUCLEASE P_MRP PROTEIN SUBUNIT POP5"/>
    <property type="match status" value="1"/>
</dbReference>
<comment type="similarity">
    <text evidence="1">Belongs to the eukaryotic/archaeal RNase P protein component 2 family.</text>
</comment>
<dbReference type="OrthoDB" id="24745at2759"/>
<dbReference type="InterPro" id="IPR038085">
    <property type="entry name" value="Rnp2-like_sf"/>
</dbReference>
<gene>
    <name evidence="3" type="ORF">PLICRDRAFT_57786</name>
</gene>
<dbReference type="AlphaFoldDB" id="A0A0C9T4X1"/>
<evidence type="ECO:0000313" key="3">
    <source>
        <dbReference type="EMBL" id="KII84384.1"/>
    </source>
</evidence>
<dbReference type="GO" id="GO:0000172">
    <property type="term" value="C:ribonuclease MRP complex"/>
    <property type="evidence" value="ECO:0007669"/>
    <property type="project" value="TreeGrafter"/>
</dbReference>
<dbReference type="GO" id="GO:0033204">
    <property type="term" value="F:ribonuclease P RNA binding"/>
    <property type="evidence" value="ECO:0007669"/>
    <property type="project" value="TreeGrafter"/>
</dbReference>
<dbReference type="HOGENOM" id="CLU_086710_3_0_1"/>